<evidence type="ECO:0000256" key="4">
    <source>
        <dbReference type="PROSITE-ProRule" id="PRU00335"/>
    </source>
</evidence>
<evidence type="ECO:0000256" key="1">
    <source>
        <dbReference type="ARBA" id="ARBA00023015"/>
    </source>
</evidence>
<sequence>MATPSDLPSGHETKSARTRANLINAAIDVIGAVGYEGASTRALSKAANTTLSAIPYHFGGKKELYLAAATTIAEYVLGRFEEATAVLDDNHSGSGVLRLELALINILHIIVEEAEPYSWSSFVARCTYDNDEAFVLIYDKAIGPTLHRLVQAASDISGRAVSDEALRLRISAILTAIVGFRFQRGIMLRSMGWTQMRSGSVEQIEEMVGDLCRSDFLTGCQNQ</sequence>
<dbReference type="AlphaFoldDB" id="A0A7W6EHY5"/>
<reference evidence="6 7" key="1">
    <citation type="submission" date="2020-08" db="EMBL/GenBank/DDBJ databases">
        <title>Genomic Encyclopedia of Type Strains, Phase IV (KMG-IV): sequencing the most valuable type-strain genomes for metagenomic binning, comparative biology and taxonomic classification.</title>
        <authorList>
            <person name="Goeker M."/>
        </authorList>
    </citation>
    <scope>NUCLEOTIDE SEQUENCE [LARGE SCALE GENOMIC DNA]</scope>
    <source>
        <strain evidence="6 7">DSM 28760</strain>
    </source>
</reference>
<protein>
    <submittedName>
        <fullName evidence="6">AcrR family transcriptional regulator</fullName>
    </submittedName>
</protein>
<dbReference type="InterPro" id="IPR036271">
    <property type="entry name" value="Tet_transcr_reg_TetR-rel_C_sf"/>
</dbReference>
<comment type="caution">
    <text evidence="6">The sequence shown here is derived from an EMBL/GenBank/DDBJ whole genome shotgun (WGS) entry which is preliminary data.</text>
</comment>
<dbReference type="EMBL" id="JACICC010000006">
    <property type="protein sequence ID" value="MBB3810498.1"/>
    <property type="molecule type" value="Genomic_DNA"/>
</dbReference>
<dbReference type="InterPro" id="IPR001647">
    <property type="entry name" value="HTH_TetR"/>
</dbReference>
<name>A0A7W6EHY5_9HYPH</name>
<keyword evidence="2 4" id="KW-0238">DNA-binding</keyword>
<dbReference type="RefSeq" id="WP_183753512.1">
    <property type="nucleotide sequence ID" value="NZ_JACICC010000006.1"/>
</dbReference>
<keyword evidence="3" id="KW-0804">Transcription</keyword>
<dbReference type="Gene3D" id="1.10.10.60">
    <property type="entry name" value="Homeodomain-like"/>
    <property type="match status" value="1"/>
</dbReference>
<evidence type="ECO:0000313" key="6">
    <source>
        <dbReference type="EMBL" id="MBB3810498.1"/>
    </source>
</evidence>
<feature type="domain" description="HTH tetR-type" evidence="5">
    <location>
        <begin position="16"/>
        <end position="76"/>
    </location>
</feature>
<dbReference type="GO" id="GO:0000976">
    <property type="term" value="F:transcription cis-regulatory region binding"/>
    <property type="evidence" value="ECO:0007669"/>
    <property type="project" value="TreeGrafter"/>
</dbReference>
<evidence type="ECO:0000256" key="3">
    <source>
        <dbReference type="ARBA" id="ARBA00023163"/>
    </source>
</evidence>
<keyword evidence="1" id="KW-0805">Transcription regulation</keyword>
<dbReference type="Gene3D" id="1.10.357.10">
    <property type="entry name" value="Tetracycline Repressor, domain 2"/>
    <property type="match status" value="1"/>
</dbReference>
<evidence type="ECO:0000259" key="5">
    <source>
        <dbReference type="PROSITE" id="PS50977"/>
    </source>
</evidence>
<organism evidence="6 7">
    <name type="scientific">Pseudochelatococcus contaminans</name>
    <dbReference type="NCBI Taxonomy" id="1538103"/>
    <lineage>
        <taxon>Bacteria</taxon>
        <taxon>Pseudomonadati</taxon>
        <taxon>Pseudomonadota</taxon>
        <taxon>Alphaproteobacteria</taxon>
        <taxon>Hyphomicrobiales</taxon>
        <taxon>Chelatococcaceae</taxon>
        <taxon>Pseudochelatococcus</taxon>
    </lineage>
</organism>
<dbReference type="PROSITE" id="PS50977">
    <property type="entry name" value="HTH_TETR_2"/>
    <property type="match status" value="1"/>
</dbReference>
<dbReference type="InterPro" id="IPR009057">
    <property type="entry name" value="Homeodomain-like_sf"/>
</dbReference>
<proteinExistence type="predicted"/>
<evidence type="ECO:0000313" key="7">
    <source>
        <dbReference type="Proteomes" id="UP000537592"/>
    </source>
</evidence>
<gene>
    <name evidence="6" type="ORF">FHS81_002599</name>
</gene>
<dbReference type="InterPro" id="IPR050109">
    <property type="entry name" value="HTH-type_TetR-like_transc_reg"/>
</dbReference>
<dbReference type="Pfam" id="PF09209">
    <property type="entry name" value="CecR_C"/>
    <property type="match status" value="1"/>
</dbReference>
<dbReference type="InterPro" id="IPR015292">
    <property type="entry name" value="Tscrpt_reg_YbiH_C"/>
</dbReference>
<evidence type="ECO:0000256" key="2">
    <source>
        <dbReference type="ARBA" id="ARBA00023125"/>
    </source>
</evidence>
<keyword evidence="7" id="KW-1185">Reference proteome</keyword>
<dbReference type="GO" id="GO:0003700">
    <property type="term" value="F:DNA-binding transcription factor activity"/>
    <property type="evidence" value="ECO:0007669"/>
    <property type="project" value="TreeGrafter"/>
</dbReference>
<dbReference type="PANTHER" id="PTHR30055:SF234">
    <property type="entry name" value="HTH-TYPE TRANSCRIPTIONAL REGULATOR BETI"/>
    <property type="match status" value="1"/>
</dbReference>
<dbReference type="PANTHER" id="PTHR30055">
    <property type="entry name" value="HTH-TYPE TRANSCRIPTIONAL REGULATOR RUTR"/>
    <property type="match status" value="1"/>
</dbReference>
<feature type="DNA-binding region" description="H-T-H motif" evidence="4">
    <location>
        <begin position="39"/>
        <end position="58"/>
    </location>
</feature>
<dbReference type="Pfam" id="PF00440">
    <property type="entry name" value="TetR_N"/>
    <property type="match status" value="1"/>
</dbReference>
<dbReference type="Proteomes" id="UP000537592">
    <property type="component" value="Unassembled WGS sequence"/>
</dbReference>
<dbReference type="SUPFAM" id="SSF48498">
    <property type="entry name" value="Tetracyclin repressor-like, C-terminal domain"/>
    <property type="match status" value="1"/>
</dbReference>
<dbReference type="SUPFAM" id="SSF46689">
    <property type="entry name" value="Homeodomain-like"/>
    <property type="match status" value="1"/>
</dbReference>
<accession>A0A7W6EHY5</accession>